<sequence length="67" mass="7636">MGIVSYFARMSECTVSHLNQGKFDAREESRGYRSRGRNYYAPRVGLRARDTGAARVRGQESHKQAIE</sequence>
<gene>
    <name evidence="1" type="ORF">EVAR_60841_1</name>
</gene>
<reference evidence="1 2" key="1">
    <citation type="journal article" date="2019" name="Commun. Biol.">
        <title>The bagworm genome reveals a unique fibroin gene that provides high tensile strength.</title>
        <authorList>
            <person name="Kono N."/>
            <person name="Nakamura H."/>
            <person name="Ohtoshi R."/>
            <person name="Tomita M."/>
            <person name="Numata K."/>
            <person name="Arakawa K."/>
        </authorList>
    </citation>
    <scope>NUCLEOTIDE SEQUENCE [LARGE SCALE GENOMIC DNA]</scope>
</reference>
<proteinExistence type="predicted"/>
<comment type="caution">
    <text evidence="1">The sequence shown here is derived from an EMBL/GenBank/DDBJ whole genome shotgun (WGS) entry which is preliminary data.</text>
</comment>
<evidence type="ECO:0000313" key="2">
    <source>
        <dbReference type="Proteomes" id="UP000299102"/>
    </source>
</evidence>
<dbReference type="EMBL" id="BGZK01001103">
    <property type="protein sequence ID" value="GBP71276.1"/>
    <property type="molecule type" value="Genomic_DNA"/>
</dbReference>
<organism evidence="1 2">
    <name type="scientific">Eumeta variegata</name>
    <name type="common">Bagworm moth</name>
    <name type="synonym">Eumeta japonica</name>
    <dbReference type="NCBI Taxonomy" id="151549"/>
    <lineage>
        <taxon>Eukaryota</taxon>
        <taxon>Metazoa</taxon>
        <taxon>Ecdysozoa</taxon>
        <taxon>Arthropoda</taxon>
        <taxon>Hexapoda</taxon>
        <taxon>Insecta</taxon>
        <taxon>Pterygota</taxon>
        <taxon>Neoptera</taxon>
        <taxon>Endopterygota</taxon>
        <taxon>Lepidoptera</taxon>
        <taxon>Glossata</taxon>
        <taxon>Ditrysia</taxon>
        <taxon>Tineoidea</taxon>
        <taxon>Psychidae</taxon>
        <taxon>Oiketicinae</taxon>
        <taxon>Eumeta</taxon>
    </lineage>
</organism>
<evidence type="ECO:0000313" key="1">
    <source>
        <dbReference type="EMBL" id="GBP71276.1"/>
    </source>
</evidence>
<dbReference type="Proteomes" id="UP000299102">
    <property type="component" value="Unassembled WGS sequence"/>
</dbReference>
<name>A0A4C1Y5W5_EUMVA</name>
<dbReference type="AlphaFoldDB" id="A0A4C1Y5W5"/>
<protein>
    <submittedName>
        <fullName evidence="1">Uncharacterized protein</fullName>
    </submittedName>
</protein>
<accession>A0A4C1Y5W5</accession>
<keyword evidence="2" id="KW-1185">Reference proteome</keyword>